<feature type="transmembrane region" description="Helical" evidence="8">
    <location>
        <begin position="85"/>
        <end position="104"/>
    </location>
</feature>
<proteinExistence type="inferred from homology"/>
<keyword evidence="5 8" id="KW-1133">Transmembrane helix</keyword>
<dbReference type="InterPro" id="IPR001750">
    <property type="entry name" value="ND/Mrp_TM"/>
</dbReference>
<feature type="transmembrane region" description="Helical" evidence="8">
    <location>
        <begin position="284"/>
        <end position="301"/>
    </location>
</feature>
<dbReference type="PANTHER" id="PTHR42703">
    <property type="entry name" value="NADH DEHYDROGENASE"/>
    <property type="match status" value="1"/>
</dbReference>
<feature type="domain" description="NADH:quinone oxidoreductase/Mrp antiporter transmembrane" evidence="9">
    <location>
        <begin position="135"/>
        <end position="425"/>
    </location>
</feature>
<feature type="transmembrane region" description="Helical" evidence="8">
    <location>
        <begin position="310"/>
        <end position="332"/>
    </location>
</feature>
<feature type="transmembrane region" description="Helical" evidence="8">
    <location>
        <begin position="344"/>
        <end position="364"/>
    </location>
</feature>
<evidence type="ECO:0000259" key="9">
    <source>
        <dbReference type="Pfam" id="PF00361"/>
    </source>
</evidence>
<feature type="transmembrane region" description="Helical" evidence="8">
    <location>
        <begin position="6"/>
        <end position="28"/>
    </location>
</feature>
<evidence type="ECO:0000256" key="6">
    <source>
        <dbReference type="ARBA" id="ARBA00023136"/>
    </source>
</evidence>
<evidence type="ECO:0000313" key="10">
    <source>
        <dbReference type="EMBL" id="MCU6763137.1"/>
    </source>
</evidence>
<protein>
    <submittedName>
        <fullName evidence="10">Monovalent cation/H+ antiporter subunit D family protein</fullName>
    </submittedName>
</protein>
<feature type="transmembrane region" description="Helical" evidence="8">
    <location>
        <begin position="258"/>
        <end position="278"/>
    </location>
</feature>
<accession>A0ABT2TM24</accession>
<dbReference type="EMBL" id="JAOQJQ010000005">
    <property type="protein sequence ID" value="MCU6763137.1"/>
    <property type="molecule type" value="Genomic_DNA"/>
</dbReference>
<name>A0ABT2TM24_9FIRM</name>
<feature type="transmembrane region" description="Helical" evidence="8">
    <location>
        <begin position="414"/>
        <end position="433"/>
    </location>
</feature>
<dbReference type="RefSeq" id="WP_158425781.1">
    <property type="nucleotide sequence ID" value="NZ_JAOQJQ010000005.1"/>
</dbReference>
<keyword evidence="3" id="KW-1003">Cell membrane</keyword>
<evidence type="ECO:0000256" key="8">
    <source>
        <dbReference type="SAM" id="Phobius"/>
    </source>
</evidence>
<evidence type="ECO:0000256" key="7">
    <source>
        <dbReference type="RuleBase" id="RU000320"/>
    </source>
</evidence>
<comment type="similarity">
    <text evidence="2">Belongs to the CPA3 antiporters (TC 2.A.63) subunit D family.</text>
</comment>
<organism evidence="10 11">
    <name type="scientific">Brotonthovivens ammoniilytica</name>
    <dbReference type="NCBI Taxonomy" id="2981725"/>
    <lineage>
        <taxon>Bacteria</taxon>
        <taxon>Bacillati</taxon>
        <taxon>Bacillota</taxon>
        <taxon>Clostridia</taxon>
        <taxon>Lachnospirales</taxon>
        <taxon>Lachnospiraceae</taxon>
        <taxon>Brotonthovivens</taxon>
    </lineage>
</organism>
<evidence type="ECO:0000256" key="1">
    <source>
        <dbReference type="ARBA" id="ARBA00004651"/>
    </source>
</evidence>
<evidence type="ECO:0000313" key="11">
    <source>
        <dbReference type="Proteomes" id="UP001652442"/>
    </source>
</evidence>
<comment type="caution">
    <text evidence="10">The sequence shown here is derived from an EMBL/GenBank/DDBJ whole genome shotgun (WGS) entry which is preliminary data.</text>
</comment>
<keyword evidence="11" id="KW-1185">Reference proteome</keyword>
<evidence type="ECO:0000256" key="4">
    <source>
        <dbReference type="ARBA" id="ARBA00022692"/>
    </source>
</evidence>
<dbReference type="InterPro" id="IPR050586">
    <property type="entry name" value="CPA3_Na-H_Antiporter_D"/>
</dbReference>
<feature type="transmembrane region" description="Helical" evidence="8">
    <location>
        <begin position="169"/>
        <end position="191"/>
    </location>
</feature>
<feature type="transmembrane region" description="Helical" evidence="8">
    <location>
        <begin position="116"/>
        <end position="134"/>
    </location>
</feature>
<comment type="subcellular location">
    <subcellularLocation>
        <location evidence="1">Cell membrane</location>
        <topology evidence="1">Multi-pass membrane protein</topology>
    </subcellularLocation>
    <subcellularLocation>
        <location evidence="7">Membrane</location>
        <topology evidence="7">Multi-pass membrane protein</topology>
    </subcellularLocation>
</comment>
<evidence type="ECO:0000256" key="3">
    <source>
        <dbReference type="ARBA" id="ARBA00022475"/>
    </source>
</evidence>
<feature type="transmembrane region" description="Helical" evidence="8">
    <location>
        <begin position="35"/>
        <end position="56"/>
    </location>
</feature>
<gene>
    <name evidence="10" type="ORF">OCV88_12510</name>
</gene>
<reference evidence="10 11" key="1">
    <citation type="journal article" date="2021" name="ISME Commun">
        <title>Automated analysis of genomic sequences facilitates high-throughput and comprehensive description of bacteria.</title>
        <authorList>
            <person name="Hitch T.C.A."/>
        </authorList>
    </citation>
    <scope>NUCLEOTIDE SEQUENCE [LARGE SCALE GENOMIC DNA]</scope>
    <source>
        <strain evidence="10 11">Sanger_109</strain>
    </source>
</reference>
<feature type="transmembrane region" description="Helical" evidence="8">
    <location>
        <begin position="460"/>
        <end position="481"/>
    </location>
</feature>
<dbReference type="Pfam" id="PF00361">
    <property type="entry name" value="Proton_antipo_M"/>
    <property type="match status" value="1"/>
</dbReference>
<evidence type="ECO:0000256" key="2">
    <source>
        <dbReference type="ARBA" id="ARBA00005346"/>
    </source>
</evidence>
<dbReference type="Proteomes" id="UP001652442">
    <property type="component" value="Unassembled WGS sequence"/>
</dbReference>
<keyword evidence="4 7" id="KW-0812">Transmembrane</keyword>
<evidence type="ECO:0000256" key="5">
    <source>
        <dbReference type="ARBA" id="ARBA00022989"/>
    </source>
</evidence>
<feature type="transmembrane region" description="Helical" evidence="8">
    <location>
        <begin position="376"/>
        <end position="394"/>
    </location>
</feature>
<dbReference type="PRINTS" id="PR01434">
    <property type="entry name" value="NADHDHGNASE5"/>
</dbReference>
<keyword evidence="6 8" id="KW-0472">Membrane</keyword>
<dbReference type="PANTHER" id="PTHR42703:SF1">
    <property type="entry name" value="NA(+)_H(+) ANTIPORTER SUBUNIT D1"/>
    <property type="match status" value="1"/>
</dbReference>
<sequence length="498" mass="54019">MVLTTHLPVLIVLLPLSAALLCTFLSKIMGQLGKILVIASLAASFLCSAGLLYQVFQTGEHTIHYYMGNWAPPIGIEFVIDPLNGILTVFLTFIALCTSVYCICFVQNKSFIQSGGFYALLGLLTVGLCGMTLTGDVFNLYVFLEVSSLSCYGLVAMGGKRSVLAAFRYLLIGTIGASFYLMAIGLLYALTGTLNMADMAALLQGQMHSPLVILACACLVGAFGIKMAIFPFHIWQPDAYSYAHPGASALISGAMSKVPAFAMIRFFFFIFGIRHWIIEDVTEILGILGAVGMIFGSLMAIRQTDFRRMLAYSSVAQLGYVALGIGIGNLYGVTGSFLHILNHIFMKGGLFLIIGAIQYRFGIVDIRHFGQLHKKMPVTCFSLVIASLAMVGIPPAGGFFSKWYLLTGAMDRQLYIYMFVLIASSLLNAVYFLRVLEKIFISPASAELSEKGKVPKHLELPLTMLIPLLIFGIGNIAMGILNSGITSNLILPTLQGVF</sequence>
<feature type="transmembrane region" description="Helical" evidence="8">
    <location>
        <begin position="211"/>
        <end position="232"/>
    </location>
</feature>